<gene>
    <name evidence="1" type="ORF">CIAN88_01485</name>
</gene>
<evidence type="ECO:0008006" key="3">
    <source>
        <dbReference type="Google" id="ProtNLM"/>
    </source>
</evidence>
<reference evidence="1 2" key="1">
    <citation type="submission" date="2014-08" db="EMBL/GenBank/DDBJ databases">
        <title>Clostridium innocuum, an unnegligible vancomycin-resistant pathogen causing extra-intestinal infections.</title>
        <authorList>
            <person name="Feng Y."/>
            <person name="Chiu C.-H."/>
        </authorList>
    </citation>
    <scope>NUCLEOTIDE SEQUENCE [LARGE SCALE GENOMIC DNA]</scope>
    <source>
        <strain evidence="1 2">AN88</strain>
    </source>
</reference>
<proteinExistence type="predicted"/>
<dbReference type="EMBL" id="JQIF01000007">
    <property type="protein sequence ID" value="KGJ54844.1"/>
    <property type="molecule type" value="Genomic_DNA"/>
</dbReference>
<accession>A0A099IA08</accession>
<dbReference type="AlphaFoldDB" id="A0A099IA08"/>
<name>A0A099IA08_CLOIN</name>
<organism evidence="1 2">
    <name type="scientific">Clostridium innocuum</name>
    <dbReference type="NCBI Taxonomy" id="1522"/>
    <lineage>
        <taxon>Bacteria</taxon>
        <taxon>Bacillati</taxon>
        <taxon>Bacillota</taxon>
        <taxon>Clostridia</taxon>
        <taxon>Eubacteriales</taxon>
        <taxon>Clostridiaceae</taxon>
        <taxon>Clostridium</taxon>
    </lineage>
</organism>
<sequence length="127" mass="12776">MGAIVTSGAVMKCSFGIAPCPFQAMANATVLSGMPAGTMLDISPASIATFGMCQSMANPTVASATAAALGVLTPMPCLPMIAGPWMISSPTVLVKGSPVLTTDARAMCAYGGMLQFISSPAQKVMVK</sequence>
<evidence type="ECO:0000313" key="2">
    <source>
        <dbReference type="Proteomes" id="UP000030008"/>
    </source>
</evidence>
<comment type="caution">
    <text evidence="1">The sequence shown here is derived from an EMBL/GenBank/DDBJ whole genome shotgun (WGS) entry which is preliminary data.</text>
</comment>
<evidence type="ECO:0000313" key="1">
    <source>
        <dbReference type="EMBL" id="KGJ54844.1"/>
    </source>
</evidence>
<dbReference type="InterPro" id="IPR025460">
    <property type="entry name" value="DUF4280"/>
</dbReference>
<dbReference type="RefSeq" id="WP_044903560.1">
    <property type="nucleotide sequence ID" value="NZ_JQIF01000007.1"/>
</dbReference>
<dbReference type="Pfam" id="PF14107">
    <property type="entry name" value="DUF4280"/>
    <property type="match status" value="1"/>
</dbReference>
<protein>
    <recommendedName>
        <fullName evidence="3">DUF4280 domain-containing protein</fullName>
    </recommendedName>
</protein>
<dbReference type="Proteomes" id="UP000030008">
    <property type="component" value="Unassembled WGS sequence"/>
</dbReference>